<dbReference type="STRING" id="1802514.A2955_05445"/>
<sequence length="61" mass="6607">MKALIIIIIAILLSVIFYLSVIGIKECGGFAGRTCPKGFSCRVTESYPDALGRCVFNPLVK</sequence>
<name>A0A1F8B1D5_9BACT</name>
<accession>A0A1F8B1D5</accession>
<dbReference type="AlphaFoldDB" id="A0A1F8B1D5"/>
<comment type="caution">
    <text evidence="1">The sequence shown here is derived from an EMBL/GenBank/DDBJ whole genome shotgun (WGS) entry which is preliminary data.</text>
</comment>
<dbReference type="EMBL" id="MGHA01000055">
    <property type="protein sequence ID" value="OGM57730.1"/>
    <property type="molecule type" value="Genomic_DNA"/>
</dbReference>
<reference evidence="1 2" key="1">
    <citation type="journal article" date="2016" name="Nat. Commun.">
        <title>Thousands of microbial genomes shed light on interconnected biogeochemical processes in an aquifer system.</title>
        <authorList>
            <person name="Anantharaman K."/>
            <person name="Brown C.T."/>
            <person name="Hug L.A."/>
            <person name="Sharon I."/>
            <person name="Castelle C.J."/>
            <person name="Probst A.J."/>
            <person name="Thomas B.C."/>
            <person name="Singh A."/>
            <person name="Wilkins M.J."/>
            <person name="Karaoz U."/>
            <person name="Brodie E.L."/>
            <person name="Williams K.H."/>
            <person name="Hubbard S.S."/>
            <person name="Banfield J.F."/>
        </authorList>
    </citation>
    <scope>NUCLEOTIDE SEQUENCE [LARGE SCALE GENOMIC DNA]</scope>
</reference>
<organism evidence="1 2">
    <name type="scientific">Candidatus Woesebacteria bacterium RIFCSPLOWO2_01_FULL_37_19</name>
    <dbReference type="NCBI Taxonomy" id="1802514"/>
    <lineage>
        <taxon>Bacteria</taxon>
        <taxon>Candidatus Woeseibacteriota</taxon>
    </lineage>
</organism>
<evidence type="ECO:0000313" key="2">
    <source>
        <dbReference type="Proteomes" id="UP000177501"/>
    </source>
</evidence>
<protein>
    <submittedName>
        <fullName evidence="1">Uncharacterized protein</fullName>
    </submittedName>
</protein>
<evidence type="ECO:0000313" key="1">
    <source>
        <dbReference type="EMBL" id="OGM57730.1"/>
    </source>
</evidence>
<dbReference type="Proteomes" id="UP000177501">
    <property type="component" value="Unassembled WGS sequence"/>
</dbReference>
<proteinExistence type="predicted"/>
<gene>
    <name evidence="1" type="ORF">A2955_05445</name>
</gene>